<organism evidence="3 4">
    <name type="scientific">Flavivirga spongiicola</name>
    <dbReference type="NCBI Taxonomy" id="421621"/>
    <lineage>
        <taxon>Bacteria</taxon>
        <taxon>Pseudomonadati</taxon>
        <taxon>Bacteroidota</taxon>
        <taxon>Flavobacteriia</taxon>
        <taxon>Flavobacteriales</taxon>
        <taxon>Flavobacteriaceae</taxon>
        <taxon>Flavivirga</taxon>
    </lineage>
</organism>
<evidence type="ECO:0000256" key="2">
    <source>
        <dbReference type="ARBA" id="ARBA00022705"/>
    </source>
</evidence>
<dbReference type="Pfam" id="PF01446">
    <property type="entry name" value="Rep_1"/>
    <property type="match status" value="1"/>
</dbReference>
<sequence length="358" mass="42092">MVSHRLIQNKQFNTLAQDRTANLTKKPKSLTINGVGTDLIDNPSLLKRANKKVITNALVMALVDVSKENDEIDWSKRYWNSFHCQNKLISFDNKIYTDLCRNRWCATCCGIRKAELLNKYYPELIKWEEPHLLTLTLKTVRANKLEQRIDDMGKAFIRIKDRCNKRHQRTNAMRIKGIKSLECNFNAVMRWYNPHFHIITPNRQIALYLKQEWKKEWNKNGAYMASENAQDVVKIKKVESGLIEVIKYGAKMLSEPDPNKKRKRSKGDLDGLSLYAKGLHTIYKAFDSHQLFKSFGFTLPNEKKKTTNSRLITEYDIWKYRISDMDWVNTNTGNYLTDYELDYKLDYLLKNSIDKVLF</sequence>
<keyword evidence="2" id="KW-0235">DNA replication</keyword>
<evidence type="ECO:0000256" key="1">
    <source>
        <dbReference type="ARBA" id="ARBA00008909"/>
    </source>
</evidence>
<gene>
    <name evidence="3" type="ORF">N1F79_01845</name>
</gene>
<accession>A0ABU7XMC0</accession>
<comment type="caution">
    <text evidence="3">The sequence shown here is derived from an EMBL/GenBank/DDBJ whole genome shotgun (WGS) entry which is preliminary data.</text>
</comment>
<comment type="similarity">
    <text evidence="1">Belongs to the Gram-positive plasmids replication protein type 1 family.</text>
</comment>
<evidence type="ECO:0000313" key="3">
    <source>
        <dbReference type="EMBL" id="MEF3831858.1"/>
    </source>
</evidence>
<proteinExistence type="inferred from homology"/>
<evidence type="ECO:0000313" key="4">
    <source>
        <dbReference type="Proteomes" id="UP001337305"/>
    </source>
</evidence>
<dbReference type="InterPro" id="IPR000989">
    <property type="entry name" value="Rep"/>
</dbReference>
<dbReference type="RefSeq" id="WP_303308856.1">
    <property type="nucleotide sequence ID" value="NZ_JAODOP010000001.1"/>
</dbReference>
<reference evidence="3 4" key="1">
    <citation type="submission" date="2022-09" db="EMBL/GenBank/DDBJ databases">
        <title>Genome sequencing of Flavivirga sp. MEBiC05379.</title>
        <authorList>
            <person name="Oh H.-M."/>
            <person name="Kwon K.K."/>
            <person name="Park M.J."/>
            <person name="Yang S.-H."/>
        </authorList>
    </citation>
    <scope>NUCLEOTIDE SEQUENCE [LARGE SCALE GENOMIC DNA]</scope>
    <source>
        <strain evidence="3 4">MEBiC05379</strain>
    </source>
</reference>
<dbReference type="Proteomes" id="UP001337305">
    <property type="component" value="Unassembled WGS sequence"/>
</dbReference>
<protein>
    <submittedName>
        <fullName evidence="3">Protein rep</fullName>
    </submittedName>
</protein>
<dbReference type="EMBL" id="JAODOP010000001">
    <property type="protein sequence ID" value="MEF3831858.1"/>
    <property type="molecule type" value="Genomic_DNA"/>
</dbReference>
<name>A0ABU7XMC0_9FLAO</name>
<keyword evidence="4" id="KW-1185">Reference proteome</keyword>